<keyword evidence="1" id="KW-0732">Signal</keyword>
<dbReference type="EMBL" id="JAAGRQ010000142">
    <property type="protein sequence ID" value="NDY58791.1"/>
    <property type="molecule type" value="Genomic_DNA"/>
</dbReference>
<gene>
    <name evidence="2" type="ORF">G3N56_18805</name>
</gene>
<evidence type="ECO:0000313" key="2">
    <source>
        <dbReference type="EMBL" id="NDY58791.1"/>
    </source>
</evidence>
<accession>A0A7K3NRL4</accession>
<keyword evidence="3" id="KW-1185">Reference proteome</keyword>
<evidence type="ECO:0000313" key="3">
    <source>
        <dbReference type="Proteomes" id="UP000469724"/>
    </source>
</evidence>
<sequence length="317" mass="33155">MKRPGIACLWAFILTLAAVPALAAPYVVSISQIVEHPALDAVRNGFVEGLKKNGVEATVNVHIAQGNPAVNVQIASQMLGEKPDLVMAIATPSAQAAAQKIKDIPVLFSAVSDPVGAGLVASLDAPGGNVTGMTDMSPVDRQLELMREIKPDLHTLGVIYNAGEANSVSQLELLKAEAKKRGIDTVEATVTNSSGVFQAAKSLVGKCDAIYIPLDNTVVSALESAIKICTESKLPLFSSDNDSVPRGTIAAVAIDYGRMGEQTAVMAKRILVGGKKPAAMPVEQLQDLEVVVNKKAAADMGVTLPESVLKKADKIIE</sequence>
<dbReference type="PANTHER" id="PTHR35271">
    <property type="entry name" value="ABC TRANSPORTER, SUBSTRATE-BINDING LIPOPROTEIN-RELATED"/>
    <property type="match status" value="1"/>
</dbReference>
<dbReference type="Proteomes" id="UP000469724">
    <property type="component" value="Unassembled WGS sequence"/>
</dbReference>
<dbReference type="CDD" id="cd06325">
    <property type="entry name" value="PBP1_ABC_unchar_transporter"/>
    <property type="match status" value="1"/>
</dbReference>
<proteinExistence type="predicted"/>
<protein>
    <submittedName>
        <fullName evidence="2">ABC transporter substrate-binding protein</fullName>
    </submittedName>
</protein>
<evidence type="ECO:0000256" key="1">
    <source>
        <dbReference type="SAM" id="SignalP"/>
    </source>
</evidence>
<dbReference type="PANTHER" id="PTHR35271:SF1">
    <property type="entry name" value="ABC TRANSPORTER, SUBSTRATE-BINDING LIPOPROTEIN"/>
    <property type="match status" value="1"/>
</dbReference>
<organism evidence="2 3">
    <name type="scientific">Desulfolutivibrio sulfodismutans</name>
    <dbReference type="NCBI Taxonomy" id="63561"/>
    <lineage>
        <taxon>Bacteria</taxon>
        <taxon>Pseudomonadati</taxon>
        <taxon>Thermodesulfobacteriota</taxon>
        <taxon>Desulfovibrionia</taxon>
        <taxon>Desulfovibrionales</taxon>
        <taxon>Desulfovibrionaceae</taxon>
        <taxon>Desulfolutivibrio</taxon>
    </lineage>
</organism>
<dbReference type="AlphaFoldDB" id="A0A7K3NRL4"/>
<dbReference type="SUPFAM" id="SSF53822">
    <property type="entry name" value="Periplasmic binding protein-like I"/>
    <property type="match status" value="1"/>
</dbReference>
<feature type="chain" id="PRO_5029712529" evidence="1">
    <location>
        <begin position="24"/>
        <end position="317"/>
    </location>
</feature>
<dbReference type="RefSeq" id="WP_163303855.1">
    <property type="nucleotide sequence ID" value="NZ_JAAGRQ010000142.1"/>
</dbReference>
<reference evidence="2 3" key="1">
    <citation type="submission" date="2020-02" db="EMBL/GenBank/DDBJ databases">
        <title>Comparative genomics of sulfur disproportionating microorganisms.</title>
        <authorList>
            <person name="Ward L.M."/>
            <person name="Bertran E."/>
            <person name="Johnston D.T."/>
        </authorList>
    </citation>
    <scope>NUCLEOTIDE SEQUENCE [LARGE SCALE GENOMIC DNA]</scope>
    <source>
        <strain evidence="2 3">DSM 3696</strain>
    </source>
</reference>
<comment type="caution">
    <text evidence="2">The sequence shown here is derived from an EMBL/GenBank/DDBJ whole genome shotgun (WGS) entry which is preliminary data.</text>
</comment>
<dbReference type="Gene3D" id="3.40.50.2300">
    <property type="match status" value="2"/>
</dbReference>
<feature type="signal peptide" evidence="1">
    <location>
        <begin position="1"/>
        <end position="23"/>
    </location>
</feature>
<dbReference type="Pfam" id="PF04392">
    <property type="entry name" value="ABC_sub_bind"/>
    <property type="match status" value="1"/>
</dbReference>
<dbReference type="InterPro" id="IPR007487">
    <property type="entry name" value="ABC_transpt-TYRBP-like"/>
</dbReference>
<name>A0A7K3NRL4_9BACT</name>
<dbReference type="InterPro" id="IPR028082">
    <property type="entry name" value="Peripla_BP_I"/>
</dbReference>